<feature type="transmembrane region" description="Helical" evidence="2">
    <location>
        <begin position="134"/>
        <end position="154"/>
    </location>
</feature>
<name>A0AAV4ANR1_9GAST</name>
<dbReference type="InterPro" id="IPR050327">
    <property type="entry name" value="Proton-linked_MCT"/>
</dbReference>
<reference evidence="4 5" key="1">
    <citation type="journal article" date="2021" name="Elife">
        <title>Chloroplast acquisition without the gene transfer in kleptoplastic sea slugs, Plakobranchus ocellatus.</title>
        <authorList>
            <person name="Maeda T."/>
            <person name="Takahashi S."/>
            <person name="Yoshida T."/>
            <person name="Shimamura S."/>
            <person name="Takaki Y."/>
            <person name="Nagai Y."/>
            <person name="Toyoda A."/>
            <person name="Suzuki Y."/>
            <person name="Arimoto A."/>
            <person name="Ishii H."/>
            <person name="Satoh N."/>
            <person name="Nishiyama T."/>
            <person name="Hasebe M."/>
            <person name="Maruyama T."/>
            <person name="Minagawa J."/>
            <person name="Obokata J."/>
            <person name="Shigenobu S."/>
        </authorList>
    </citation>
    <scope>NUCLEOTIDE SEQUENCE [LARGE SCALE GENOMIC DNA]</scope>
</reference>
<dbReference type="GO" id="GO:0008028">
    <property type="term" value="F:monocarboxylic acid transmembrane transporter activity"/>
    <property type="evidence" value="ECO:0007669"/>
    <property type="project" value="TreeGrafter"/>
</dbReference>
<feature type="transmembrane region" description="Helical" evidence="2">
    <location>
        <begin position="573"/>
        <end position="594"/>
    </location>
</feature>
<dbReference type="AlphaFoldDB" id="A0AAV4ANR1"/>
<feature type="transmembrane region" description="Helical" evidence="2">
    <location>
        <begin position="606"/>
        <end position="626"/>
    </location>
</feature>
<dbReference type="SUPFAM" id="SSF103473">
    <property type="entry name" value="MFS general substrate transporter"/>
    <property type="match status" value="1"/>
</dbReference>
<evidence type="ECO:0000256" key="1">
    <source>
        <dbReference type="ARBA" id="ARBA00004141"/>
    </source>
</evidence>
<feature type="transmembrane region" description="Helical" evidence="2">
    <location>
        <begin position="254"/>
        <end position="273"/>
    </location>
</feature>
<dbReference type="Pfam" id="PF07690">
    <property type="entry name" value="MFS_1"/>
    <property type="match status" value="2"/>
</dbReference>
<dbReference type="InterPro" id="IPR020846">
    <property type="entry name" value="MFS_dom"/>
</dbReference>
<evidence type="ECO:0000256" key="2">
    <source>
        <dbReference type="SAM" id="Phobius"/>
    </source>
</evidence>
<keyword evidence="2" id="KW-1133">Transmembrane helix</keyword>
<keyword evidence="2" id="KW-0812">Transmembrane</keyword>
<dbReference type="EMBL" id="BLXT01003916">
    <property type="protein sequence ID" value="GFO07844.1"/>
    <property type="molecule type" value="Genomic_DNA"/>
</dbReference>
<accession>A0AAV4ANR1</accession>
<evidence type="ECO:0000259" key="3">
    <source>
        <dbReference type="PROSITE" id="PS50850"/>
    </source>
</evidence>
<dbReference type="Proteomes" id="UP000735302">
    <property type="component" value="Unassembled WGS sequence"/>
</dbReference>
<comment type="subcellular location">
    <subcellularLocation>
        <location evidence="1">Membrane</location>
        <topology evidence="1">Multi-pass membrane protein</topology>
    </subcellularLocation>
</comment>
<feature type="transmembrane region" description="Helical" evidence="2">
    <location>
        <begin position="547"/>
        <end position="567"/>
    </location>
</feature>
<dbReference type="PROSITE" id="PS50850">
    <property type="entry name" value="MFS"/>
    <property type="match status" value="1"/>
</dbReference>
<dbReference type="Gene3D" id="1.20.1250.20">
    <property type="entry name" value="MFS general substrate transporter like domains"/>
    <property type="match status" value="2"/>
</dbReference>
<feature type="transmembrane region" description="Helical" evidence="2">
    <location>
        <begin position="222"/>
        <end position="242"/>
    </location>
</feature>
<evidence type="ECO:0000313" key="5">
    <source>
        <dbReference type="Proteomes" id="UP000735302"/>
    </source>
</evidence>
<comment type="caution">
    <text evidence="4">The sequence shown here is derived from an EMBL/GenBank/DDBJ whole genome shotgun (WGS) entry which is preliminary data.</text>
</comment>
<feature type="transmembrane region" description="Helical" evidence="2">
    <location>
        <begin position="96"/>
        <end position="122"/>
    </location>
</feature>
<evidence type="ECO:0000313" key="4">
    <source>
        <dbReference type="EMBL" id="GFO07844.1"/>
    </source>
</evidence>
<gene>
    <name evidence="4" type="ORF">PoB_003434900</name>
</gene>
<proteinExistence type="predicted"/>
<sequence length="635" mass="67928">MHNQDDASSKDLITAEQAMEPLLGGKENGNEPVGASIAGNGSSVIVFENGSGANAKTVTILHPNEDKSDNNSNKYGGRASAARHPIAVAPPPDGGWGWIVVFSSFTISMLVDGVCFSFGIFFDEFRHEFGSSKAATSWIGSVLNGTYLAIGPIVSALVNVYGCKKVVVAGALLSSAAFFVSSYSNTLGVVILTWGFLGGFGFGLMYLPAIVMVGYYFERRRALATGIACCGSGIGAFCFAPLCELMLTEYGWRGASWIISGLVLNGMVCALFYKPLTAEKLSFHSADATDSAITMITECETVSGSHALHPSCESTVDAKPPLPGKPLDSKDQGCLDEIKPIQVHRPRSATVDAAYSTPIDDINRLTRSTDLSLLVRRHSAASSQRKYCKNGQASDVVFGSTVDVTYTLSPLQRKDIFYSGSLSHLKQYQELPTRQLTEVKPNTHDKSSNNSLFEETTFTSDRSFSMAIASVFDFSLLKSPTFMIYGFSCFFCMAGFFVPFIYLPTHAIGLGLSSLDGASLISIIGITNTVGRVIVGFVSDQTWADCLIINNVALVIGGVATSLAPFYPSYLMLAVYSAVFGSAIAVFVSLRSIIMVELMGLERLTSAFGLVIMFQGISAFIGAPIAGEHQPRGIR</sequence>
<organism evidence="4 5">
    <name type="scientific">Plakobranchus ocellatus</name>
    <dbReference type="NCBI Taxonomy" id="259542"/>
    <lineage>
        <taxon>Eukaryota</taxon>
        <taxon>Metazoa</taxon>
        <taxon>Spiralia</taxon>
        <taxon>Lophotrochozoa</taxon>
        <taxon>Mollusca</taxon>
        <taxon>Gastropoda</taxon>
        <taxon>Heterobranchia</taxon>
        <taxon>Euthyneura</taxon>
        <taxon>Panpulmonata</taxon>
        <taxon>Sacoglossa</taxon>
        <taxon>Placobranchoidea</taxon>
        <taxon>Plakobranchidae</taxon>
        <taxon>Plakobranchus</taxon>
    </lineage>
</organism>
<feature type="transmembrane region" description="Helical" evidence="2">
    <location>
        <begin position="189"/>
        <end position="215"/>
    </location>
</feature>
<feature type="transmembrane region" description="Helical" evidence="2">
    <location>
        <begin position="515"/>
        <end position="535"/>
    </location>
</feature>
<dbReference type="GO" id="GO:0016020">
    <property type="term" value="C:membrane"/>
    <property type="evidence" value="ECO:0007669"/>
    <property type="project" value="UniProtKB-SubCell"/>
</dbReference>
<dbReference type="PANTHER" id="PTHR11360">
    <property type="entry name" value="MONOCARBOXYLATE TRANSPORTER"/>
    <property type="match status" value="1"/>
</dbReference>
<protein>
    <submittedName>
        <fullName evidence="4">Monocarboxylate transporter</fullName>
    </submittedName>
</protein>
<dbReference type="InterPro" id="IPR036259">
    <property type="entry name" value="MFS_trans_sf"/>
</dbReference>
<feature type="domain" description="Major facilitator superfamily (MFS) profile" evidence="3">
    <location>
        <begin position="97"/>
        <end position="635"/>
    </location>
</feature>
<dbReference type="PANTHER" id="PTHR11360:SF286">
    <property type="entry name" value="GH22266P"/>
    <property type="match status" value="1"/>
</dbReference>
<keyword evidence="5" id="KW-1185">Reference proteome</keyword>
<keyword evidence="2" id="KW-0472">Membrane</keyword>
<feature type="transmembrane region" description="Helical" evidence="2">
    <location>
        <begin position="482"/>
        <end position="503"/>
    </location>
</feature>
<feature type="transmembrane region" description="Helical" evidence="2">
    <location>
        <begin position="166"/>
        <end position="183"/>
    </location>
</feature>
<dbReference type="InterPro" id="IPR011701">
    <property type="entry name" value="MFS"/>
</dbReference>